<keyword evidence="1" id="KW-1133">Transmembrane helix</keyword>
<dbReference type="AlphaFoldDB" id="A0A1H3SNH9"/>
<keyword evidence="1" id="KW-0812">Transmembrane</keyword>
<feature type="transmembrane region" description="Helical" evidence="1">
    <location>
        <begin position="343"/>
        <end position="364"/>
    </location>
</feature>
<feature type="transmembrane region" description="Helical" evidence="1">
    <location>
        <begin position="250"/>
        <end position="270"/>
    </location>
</feature>
<evidence type="ECO:0000313" key="2">
    <source>
        <dbReference type="EMBL" id="SDZ39260.1"/>
    </source>
</evidence>
<feature type="transmembrane region" description="Helical" evidence="1">
    <location>
        <begin position="86"/>
        <end position="107"/>
    </location>
</feature>
<dbReference type="Proteomes" id="UP000198891">
    <property type="component" value="Unassembled WGS sequence"/>
</dbReference>
<feature type="transmembrane region" description="Helical" evidence="1">
    <location>
        <begin position="376"/>
        <end position="396"/>
    </location>
</feature>
<protein>
    <recommendedName>
        <fullName evidence="4">Membrane protein involved in the export of O-antigen and teichoic acid</fullName>
    </recommendedName>
</protein>
<dbReference type="EMBL" id="FNPZ01000004">
    <property type="protein sequence ID" value="SDZ39260.1"/>
    <property type="molecule type" value="Genomic_DNA"/>
</dbReference>
<feature type="transmembrane region" description="Helical" evidence="1">
    <location>
        <begin position="427"/>
        <end position="444"/>
    </location>
</feature>
<proteinExistence type="predicted"/>
<feature type="transmembrane region" description="Helical" evidence="1">
    <location>
        <begin position="153"/>
        <end position="174"/>
    </location>
</feature>
<keyword evidence="1" id="KW-0472">Membrane</keyword>
<accession>A0A1H3SNH9</accession>
<feature type="transmembrane region" description="Helical" evidence="1">
    <location>
        <begin position="402"/>
        <end position="422"/>
    </location>
</feature>
<evidence type="ECO:0000256" key="1">
    <source>
        <dbReference type="SAM" id="Phobius"/>
    </source>
</evidence>
<feature type="transmembrane region" description="Helical" evidence="1">
    <location>
        <begin position="119"/>
        <end position="141"/>
    </location>
</feature>
<organism evidence="2 3">
    <name type="scientific">Herbiconiux ginsengi</name>
    <dbReference type="NCBI Taxonomy" id="381665"/>
    <lineage>
        <taxon>Bacteria</taxon>
        <taxon>Bacillati</taxon>
        <taxon>Actinomycetota</taxon>
        <taxon>Actinomycetes</taxon>
        <taxon>Micrococcales</taxon>
        <taxon>Microbacteriaceae</taxon>
        <taxon>Herbiconiux</taxon>
    </lineage>
</organism>
<name>A0A1H3SNH9_9MICO</name>
<keyword evidence="3" id="KW-1185">Reference proteome</keyword>
<feature type="transmembrane region" description="Helical" evidence="1">
    <location>
        <begin position="212"/>
        <end position="229"/>
    </location>
</feature>
<evidence type="ECO:0008006" key="4">
    <source>
        <dbReference type="Google" id="ProtNLM"/>
    </source>
</evidence>
<sequence>MLRGHLGRRYRLVGYRHVAQQFGTAVHPHERQVTYCDSSTSSMLIRLLRRFGPVMGMTMTSQAINAASLLLIPFTLTVAWSDIYSVSIQVGSSALGGVVIGVVYNIAIGRRGFNRWRTAAAAASIFSIGLGIVAGILVYSGGGAVSTLGLQGLLLLGTFTIGGIGLAVGGCGAVRAACHGNALPLASVNLLPATALLLSLLCVLLFGAPMLLPGICWALVALAQAAWFWRGSYEYPTTAEGESARSQLSHIGALSLGVIASTVLPTFYIAAITQLPGGVTSVVFLITRIATSIVGLGVNSVLLVRYSWNSPARNVQPLTRPLVALAAAGLVIGLALSAIESEVGTLVCMVISWIAMLVASAVILRETNSRKLVKAIAVKVGVDLSLSSLGAVWLFTNPSVQGYFGVFTLSQAVTTLVCGIYLRYRWTAILSALVLVLSVANIVLG</sequence>
<reference evidence="2 3" key="1">
    <citation type="submission" date="2016-10" db="EMBL/GenBank/DDBJ databases">
        <authorList>
            <person name="de Groot N.N."/>
        </authorList>
    </citation>
    <scope>NUCLEOTIDE SEQUENCE [LARGE SCALE GENOMIC DNA]</scope>
    <source>
        <strain evidence="2 3">CGMCC 4.3491</strain>
    </source>
</reference>
<feature type="transmembrane region" description="Helical" evidence="1">
    <location>
        <begin position="318"/>
        <end position="337"/>
    </location>
</feature>
<feature type="transmembrane region" description="Helical" evidence="1">
    <location>
        <begin position="282"/>
        <end position="306"/>
    </location>
</feature>
<gene>
    <name evidence="2" type="ORF">SAMN05216554_3507</name>
</gene>
<feature type="transmembrane region" description="Helical" evidence="1">
    <location>
        <begin position="186"/>
        <end position="206"/>
    </location>
</feature>
<evidence type="ECO:0000313" key="3">
    <source>
        <dbReference type="Proteomes" id="UP000198891"/>
    </source>
</evidence>